<protein>
    <submittedName>
        <fullName evidence="1">Uncharacterized protein</fullName>
    </submittedName>
</protein>
<comment type="caution">
    <text evidence="1">The sequence shown here is derived from an EMBL/GenBank/DDBJ whole genome shotgun (WGS) entry which is preliminary data.</text>
</comment>
<dbReference type="RefSeq" id="WP_143911060.1">
    <property type="nucleotide sequence ID" value="NZ_VLNT01000001.1"/>
</dbReference>
<evidence type="ECO:0000313" key="1">
    <source>
        <dbReference type="EMBL" id="TSD68112.1"/>
    </source>
</evidence>
<keyword evidence="2" id="KW-1185">Reference proteome</keyword>
<dbReference type="AlphaFoldDB" id="A0A554SP24"/>
<gene>
    <name evidence="1" type="ORF">FNM00_00510</name>
</gene>
<proteinExistence type="predicted"/>
<sequence>MSGYVVAFHPDFTMIVEAIGPYRSRERAEQSCERLTAAIDSYGPAENMPSRTPHVVMLMTEQEAISEYGIDDEEVKSDG</sequence>
<name>A0A554SP24_9ACTN</name>
<evidence type="ECO:0000313" key="2">
    <source>
        <dbReference type="Proteomes" id="UP000316988"/>
    </source>
</evidence>
<reference evidence="1 2" key="1">
    <citation type="submission" date="2019-07" db="EMBL/GenBank/DDBJ databases">
        <authorList>
            <person name="Zhao L.H."/>
        </authorList>
    </citation>
    <scope>NUCLEOTIDE SEQUENCE [LARGE SCALE GENOMIC DNA]</scope>
    <source>
        <strain evidence="1 2">Co35</strain>
    </source>
</reference>
<accession>A0A554SP24</accession>
<dbReference type="Proteomes" id="UP000316988">
    <property type="component" value="Unassembled WGS sequence"/>
</dbReference>
<dbReference type="EMBL" id="VLNT01000001">
    <property type="protein sequence ID" value="TSD68112.1"/>
    <property type="molecule type" value="Genomic_DNA"/>
</dbReference>
<organism evidence="1 2">
    <name type="scientific">Aeromicrobium piscarium</name>
    <dbReference type="NCBI Taxonomy" id="2590901"/>
    <lineage>
        <taxon>Bacteria</taxon>
        <taxon>Bacillati</taxon>
        <taxon>Actinomycetota</taxon>
        <taxon>Actinomycetes</taxon>
        <taxon>Propionibacteriales</taxon>
        <taxon>Nocardioidaceae</taxon>
        <taxon>Aeromicrobium</taxon>
    </lineage>
</organism>